<organism evidence="3 4">
    <name type="scientific">Physocladia obscura</name>
    <dbReference type="NCBI Taxonomy" id="109957"/>
    <lineage>
        <taxon>Eukaryota</taxon>
        <taxon>Fungi</taxon>
        <taxon>Fungi incertae sedis</taxon>
        <taxon>Chytridiomycota</taxon>
        <taxon>Chytridiomycota incertae sedis</taxon>
        <taxon>Chytridiomycetes</taxon>
        <taxon>Chytridiales</taxon>
        <taxon>Chytriomycetaceae</taxon>
        <taxon>Physocladia</taxon>
    </lineage>
</organism>
<comment type="caution">
    <text evidence="3">The sequence shown here is derived from an EMBL/GenBank/DDBJ whole genome shotgun (WGS) entry which is preliminary data.</text>
</comment>
<dbReference type="Proteomes" id="UP001211907">
    <property type="component" value="Unassembled WGS sequence"/>
</dbReference>
<evidence type="ECO:0000313" key="3">
    <source>
        <dbReference type="EMBL" id="KAJ3138189.1"/>
    </source>
</evidence>
<evidence type="ECO:0000259" key="2">
    <source>
        <dbReference type="Pfam" id="PF13649"/>
    </source>
</evidence>
<dbReference type="SUPFAM" id="SSF53335">
    <property type="entry name" value="S-adenosyl-L-methionine-dependent methyltransferases"/>
    <property type="match status" value="1"/>
</dbReference>
<dbReference type="PANTHER" id="PTHR43591:SF110">
    <property type="entry name" value="RHODANESE DOMAIN-CONTAINING PROTEIN"/>
    <property type="match status" value="1"/>
</dbReference>
<reference evidence="3" key="1">
    <citation type="submission" date="2020-05" db="EMBL/GenBank/DDBJ databases">
        <title>Phylogenomic resolution of chytrid fungi.</title>
        <authorList>
            <person name="Stajich J.E."/>
            <person name="Amses K."/>
            <person name="Simmons R."/>
            <person name="Seto K."/>
            <person name="Myers J."/>
            <person name="Bonds A."/>
            <person name="Quandt C.A."/>
            <person name="Barry K."/>
            <person name="Liu P."/>
            <person name="Grigoriev I."/>
            <person name="Longcore J.E."/>
            <person name="James T.Y."/>
        </authorList>
    </citation>
    <scope>NUCLEOTIDE SEQUENCE</scope>
    <source>
        <strain evidence="3">JEL0513</strain>
    </source>
</reference>
<dbReference type="PANTHER" id="PTHR43591">
    <property type="entry name" value="METHYLTRANSFERASE"/>
    <property type="match status" value="1"/>
</dbReference>
<dbReference type="AlphaFoldDB" id="A0AAD5T834"/>
<name>A0AAD5T834_9FUNG</name>
<dbReference type="CDD" id="cd02440">
    <property type="entry name" value="AdoMet_MTases"/>
    <property type="match status" value="1"/>
</dbReference>
<feature type="domain" description="Methyltransferase" evidence="2">
    <location>
        <begin position="135"/>
        <end position="228"/>
    </location>
</feature>
<evidence type="ECO:0000313" key="4">
    <source>
        <dbReference type="Proteomes" id="UP001211907"/>
    </source>
</evidence>
<evidence type="ECO:0000256" key="1">
    <source>
        <dbReference type="SAM" id="MobiDB-lite"/>
    </source>
</evidence>
<proteinExistence type="predicted"/>
<protein>
    <recommendedName>
        <fullName evidence="2">Methyltransferase domain-containing protein</fullName>
    </recommendedName>
</protein>
<keyword evidence="4" id="KW-1185">Reference proteome</keyword>
<dbReference type="InterPro" id="IPR029063">
    <property type="entry name" value="SAM-dependent_MTases_sf"/>
</dbReference>
<feature type="compositionally biased region" description="Polar residues" evidence="1">
    <location>
        <begin position="39"/>
        <end position="54"/>
    </location>
</feature>
<gene>
    <name evidence="3" type="ORF">HK100_012870</name>
</gene>
<dbReference type="EMBL" id="JADGJH010000098">
    <property type="protein sequence ID" value="KAJ3138189.1"/>
    <property type="molecule type" value="Genomic_DNA"/>
</dbReference>
<accession>A0AAD5T834</accession>
<sequence length="348" mass="39550">MGSQVSRQRKLTTEAKPRQPAPPTNQESPTTSKEDISKNDSVAQSPKSQPSMNRKLNPAQIDALQAKQWNPNNPASWEPDMRNYHALPNSDYVLPNDVDEQNRLEMQHYVMRAYFEGDIVCPQAKELVKIPGTKVLDVGCANGFWLRCVKKEFPLAEYHGTDISQALIDESREKNDGITWNFGNVLETLPYEDNTFDFVHQRFLVLGMPREKFADALKELIRVTKPGGWIELFEGDVVLATALFDGLHNRGLDCYAATNLPYYTKKVAVNVENQEIKSLQIPLSWGSNMGVLFGADARATMLGMEDWLHKAMGITRDEYRELIQNCYAEWAGNHAFMHIRALNFQVKK</sequence>
<feature type="region of interest" description="Disordered" evidence="1">
    <location>
        <begin position="1"/>
        <end position="54"/>
    </location>
</feature>
<dbReference type="InterPro" id="IPR041698">
    <property type="entry name" value="Methyltransf_25"/>
</dbReference>
<dbReference type="Gene3D" id="3.40.50.150">
    <property type="entry name" value="Vaccinia Virus protein VP39"/>
    <property type="match status" value="1"/>
</dbReference>
<dbReference type="Pfam" id="PF13649">
    <property type="entry name" value="Methyltransf_25"/>
    <property type="match status" value="1"/>
</dbReference>